<dbReference type="PANTHER" id="PTHR43341">
    <property type="entry name" value="AMINO ACID PERMEASE"/>
    <property type="match status" value="1"/>
</dbReference>
<comment type="subcellular location">
    <subcellularLocation>
        <location evidence="1">Membrane</location>
        <topology evidence="1">Multi-pass membrane protein</topology>
    </subcellularLocation>
</comment>
<evidence type="ECO:0000256" key="6">
    <source>
        <dbReference type="ARBA" id="ARBA00023136"/>
    </source>
</evidence>
<sequence>MVYQREFEMQALPQTKDDEDEPASSGPLHRLLKSFSRAPPHEDAYSVSSYNTTTYASNGRLFNMGKANYNSANTALARELKNRHLQMIAFGGSIGTGLFVASGVALYRGGPVSLLIAFVAMGTMQFFTMQALGELSVAFPVGGSFSNYSTRFLDPSWGFAMGWNYTLQYLVVLPLEIIAGAFTINYWNPNATKSIFILLFFFLILGINLLGVKGYGEAEFIFSAVKITAIVGFILLGIIINIAGDPEGGYIGFTRWQSPGGFHNGFKGFASVLVTATFSFAGTEMVGLAAAETSNPKKSLPAAVKQVFWRISLFYILSILIIGLLVPYDEPRLLGAKYGSDAAASPFVIAIEMSGSDVLPDIMNAVILISLISVGNTAVYASSRTLAALAEQSLAPKIFAYIDRTGRPLVAIICCGTAGLLAFSANSKVHNEIFNWLLAISGLSTLFTWGSICICHIRFRKAWELSGFTVSQLAFRSQVGVWGSWVALFAYSIVLILQVWVAISPIEPEGQEPFSPAERAKNFFLQVLTIPSKLAMATHSFWQYLRLKTIVTLIRLLNYIGTRSHLKPSTTCNRKAIRLPSRDLGRFIQAWVYYPQNFKEGEKRGLVVNWHGGACMLPNLGMDHEFCEKIANESGVLVLDVDYRKAPEYPFPAAVEDVEDVLRWVESQPRLFDTARVALSGFSSGANLALVASSELRRQFSINIRAVYAFYPGVDFTIPPEQKTVPNPIRPLPAGFQHLLTEAYLPRVEDRKSPRASPMYADATSFPERVVLFPCSGDIFTPEIDAFGEKLEKAGCGVEIVRMEGAHGCDKRINPRTFNPEAKDMSYNKVVENLKSFMLLTTGDYSDLTIICGDDRYEVHKAIVCSRSPFFKRACDGNFEESQTSEVKLPDDDPVAVQMMIEYLYRHTYMPPLPGTHASTLKAELSATASSAKRKQDIEQWGASFVGNKRMKEQDGQPSSKGFSPGAATPATPSSSDPVHPTRQSLFSSATQPTRLSIFGSPSVQLTPNPPLPSANQAPPANLCLHAKVYALGEKYGIWLLKVFALRRFAAEVESHLQSKDFLLAIEEAYASTIEEDRSLRDIIVQTIKMHKYLLKKPSVQAIVKSTQLGYDLLMKFASEEDEK</sequence>
<dbReference type="SUPFAM" id="SSF54695">
    <property type="entry name" value="POZ domain"/>
    <property type="match status" value="1"/>
</dbReference>
<feature type="transmembrane region" description="Helical" evidence="8">
    <location>
        <begin position="307"/>
        <end position="328"/>
    </location>
</feature>
<feature type="region of interest" description="Disordered" evidence="7">
    <location>
        <begin position="943"/>
        <end position="987"/>
    </location>
</feature>
<dbReference type="InterPro" id="IPR011333">
    <property type="entry name" value="SKP1/BTB/POZ_sf"/>
</dbReference>
<feature type="compositionally biased region" description="Polar residues" evidence="7">
    <location>
        <begin position="971"/>
        <end position="987"/>
    </location>
</feature>
<dbReference type="Pfam" id="PF00324">
    <property type="entry name" value="AA_permease"/>
    <property type="match status" value="1"/>
</dbReference>
<organism evidence="10 11">
    <name type="scientific">Fusarium avenaceum</name>
    <dbReference type="NCBI Taxonomy" id="40199"/>
    <lineage>
        <taxon>Eukaryota</taxon>
        <taxon>Fungi</taxon>
        <taxon>Dikarya</taxon>
        <taxon>Ascomycota</taxon>
        <taxon>Pezizomycotina</taxon>
        <taxon>Sordariomycetes</taxon>
        <taxon>Hypocreomycetidae</taxon>
        <taxon>Hypocreales</taxon>
        <taxon>Nectriaceae</taxon>
        <taxon>Fusarium</taxon>
        <taxon>Fusarium tricinctum species complex</taxon>
    </lineage>
</organism>
<gene>
    <name evidence="10" type="ORF">KAF25_002174</name>
</gene>
<dbReference type="InterPro" id="IPR000210">
    <property type="entry name" value="BTB/POZ_dom"/>
</dbReference>
<dbReference type="CDD" id="cd18186">
    <property type="entry name" value="BTB_POZ_ZBTB_KLHL-like"/>
    <property type="match status" value="1"/>
</dbReference>
<dbReference type="InterPro" id="IPR004840">
    <property type="entry name" value="Amino_acid_permease_CS"/>
</dbReference>
<dbReference type="InterPro" id="IPR013094">
    <property type="entry name" value="AB_hydrolase_3"/>
</dbReference>
<dbReference type="PANTHER" id="PTHR43341:SF1">
    <property type="entry name" value="GENERAL AMINO-ACID PERMEASE GAP1"/>
    <property type="match status" value="1"/>
</dbReference>
<feature type="transmembrane region" description="Helical" evidence="8">
    <location>
        <begin position="479"/>
        <end position="503"/>
    </location>
</feature>
<evidence type="ECO:0000256" key="4">
    <source>
        <dbReference type="ARBA" id="ARBA00022970"/>
    </source>
</evidence>
<feature type="transmembrane region" description="Helical" evidence="8">
    <location>
        <begin position="408"/>
        <end position="427"/>
    </location>
</feature>
<accession>A0A9P7H214</accession>
<comment type="caution">
    <text evidence="10">The sequence shown here is derived from an EMBL/GenBank/DDBJ whole genome shotgun (WGS) entry which is preliminary data.</text>
</comment>
<keyword evidence="6 8" id="KW-0472">Membrane</keyword>
<evidence type="ECO:0000256" key="1">
    <source>
        <dbReference type="ARBA" id="ARBA00004141"/>
    </source>
</evidence>
<dbReference type="GO" id="GO:0015171">
    <property type="term" value="F:amino acid transmembrane transporter activity"/>
    <property type="evidence" value="ECO:0007669"/>
    <property type="project" value="TreeGrafter"/>
</dbReference>
<dbReference type="GO" id="GO:0016787">
    <property type="term" value="F:hydrolase activity"/>
    <property type="evidence" value="ECO:0007669"/>
    <property type="project" value="InterPro"/>
</dbReference>
<feature type="transmembrane region" description="Helical" evidence="8">
    <location>
        <begin position="362"/>
        <end position="387"/>
    </location>
</feature>
<feature type="domain" description="BTB" evidence="9">
    <location>
        <begin position="846"/>
        <end position="905"/>
    </location>
</feature>
<evidence type="ECO:0000256" key="8">
    <source>
        <dbReference type="SAM" id="Phobius"/>
    </source>
</evidence>
<dbReference type="InterPro" id="IPR004841">
    <property type="entry name" value="AA-permease/SLC12A_dom"/>
</dbReference>
<evidence type="ECO:0000256" key="5">
    <source>
        <dbReference type="ARBA" id="ARBA00022989"/>
    </source>
</evidence>
<feature type="transmembrane region" description="Helical" evidence="8">
    <location>
        <begin position="169"/>
        <end position="188"/>
    </location>
</feature>
<dbReference type="AlphaFoldDB" id="A0A9P7H214"/>
<feature type="transmembrane region" description="Helical" evidence="8">
    <location>
        <begin position="194"/>
        <end position="212"/>
    </location>
</feature>
<keyword evidence="2" id="KW-0813">Transport</keyword>
<dbReference type="InterPro" id="IPR050524">
    <property type="entry name" value="APC_YAT"/>
</dbReference>
<dbReference type="EMBL" id="JAGPUO010000011">
    <property type="protein sequence ID" value="KAG5659615.1"/>
    <property type="molecule type" value="Genomic_DNA"/>
</dbReference>
<dbReference type="Gene3D" id="3.40.50.1820">
    <property type="entry name" value="alpha/beta hydrolase"/>
    <property type="match status" value="1"/>
</dbReference>
<keyword evidence="3 8" id="KW-0812">Transmembrane</keyword>
<proteinExistence type="predicted"/>
<dbReference type="Gene3D" id="3.30.710.10">
    <property type="entry name" value="Potassium Channel Kv1.1, Chain A"/>
    <property type="match status" value="1"/>
</dbReference>
<keyword evidence="11" id="KW-1185">Reference proteome</keyword>
<dbReference type="SUPFAM" id="SSF53474">
    <property type="entry name" value="alpha/beta-Hydrolases"/>
    <property type="match status" value="1"/>
</dbReference>
<keyword evidence="5 8" id="KW-1133">Transmembrane helix</keyword>
<feature type="transmembrane region" description="Helical" evidence="8">
    <location>
        <begin position="433"/>
        <end position="459"/>
    </location>
</feature>
<dbReference type="PROSITE" id="PS00218">
    <property type="entry name" value="AMINO_ACID_PERMEASE_1"/>
    <property type="match status" value="1"/>
</dbReference>
<feature type="transmembrane region" description="Helical" evidence="8">
    <location>
        <begin position="87"/>
        <end position="107"/>
    </location>
</feature>
<protein>
    <recommendedName>
        <fullName evidence="9">BTB domain-containing protein</fullName>
    </recommendedName>
</protein>
<evidence type="ECO:0000256" key="2">
    <source>
        <dbReference type="ARBA" id="ARBA00022448"/>
    </source>
</evidence>
<evidence type="ECO:0000256" key="7">
    <source>
        <dbReference type="SAM" id="MobiDB-lite"/>
    </source>
</evidence>
<dbReference type="Pfam" id="PF07859">
    <property type="entry name" value="Abhydrolase_3"/>
    <property type="match status" value="1"/>
</dbReference>
<feature type="region of interest" description="Disordered" evidence="7">
    <location>
        <begin position="1"/>
        <end position="27"/>
    </location>
</feature>
<keyword evidence="4" id="KW-0029">Amino-acid transport</keyword>
<name>A0A9P7H214_9HYPO</name>
<dbReference type="Proteomes" id="UP000782241">
    <property type="component" value="Unassembled WGS sequence"/>
</dbReference>
<dbReference type="PROSITE" id="PS50097">
    <property type="entry name" value="BTB"/>
    <property type="match status" value="1"/>
</dbReference>
<reference evidence="10" key="1">
    <citation type="submission" date="2021-04" db="EMBL/GenBank/DDBJ databases">
        <title>Draft genome of Fusarium avenaceum strain F156N33, isolated from an atmospheric sample in Virginia.</title>
        <authorList>
            <person name="Yang S."/>
            <person name="Vinatzer B.A."/>
            <person name="Coleman J."/>
        </authorList>
    </citation>
    <scope>NUCLEOTIDE SEQUENCE</scope>
    <source>
        <strain evidence="10">F156N33</strain>
    </source>
</reference>
<dbReference type="GO" id="GO:0016020">
    <property type="term" value="C:membrane"/>
    <property type="evidence" value="ECO:0007669"/>
    <property type="project" value="UniProtKB-SubCell"/>
</dbReference>
<evidence type="ECO:0000256" key="3">
    <source>
        <dbReference type="ARBA" id="ARBA00022692"/>
    </source>
</evidence>
<dbReference type="Pfam" id="PF00651">
    <property type="entry name" value="BTB"/>
    <property type="match status" value="1"/>
</dbReference>
<dbReference type="Gene3D" id="1.20.1740.10">
    <property type="entry name" value="Amino acid/polyamine transporter I"/>
    <property type="match status" value="1"/>
</dbReference>
<dbReference type="InterPro" id="IPR029058">
    <property type="entry name" value="AB_hydrolase_fold"/>
</dbReference>
<evidence type="ECO:0000313" key="10">
    <source>
        <dbReference type="EMBL" id="KAG5659615.1"/>
    </source>
</evidence>
<dbReference type="FunFam" id="1.20.1740.10:FF:000017">
    <property type="entry name" value="Amino acid permease"/>
    <property type="match status" value="1"/>
</dbReference>
<evidence type="ECO:0000259" key="9">
    <source>
        <dbReference type="PROSITE" id="PS50097"/>
    </source>
</evidence>
<evidence type="ECO:0000313" key="11">
    <source>
        <dbReference type="Proteomes" id="UP000782241"/>
    </source>
</evidence>
<feature type="transmembrane region" description="Helical" evidence="8">
    <location>
        <begin position="224"/>
        <end position="244"/>
    </location>
</feature>
<feature type="transmembrane region" description="Helical" evidence="8">
    <location>
        <begin position="264"/>
        <end position="286"/>
    </location>
</feature>